<organism evidence="1 2">
    <name type="scientific">Paenibacillus solanacearum</name>
    <dbReference type="NCBI Taxonomy" id="2048548"/>
    <lineage>
        <taxon>Bacteria</taxon>
        <taxon>Bacillati</taxon>
        <taxon>Bacillota</taxon>
        <taxon>Bacilli</taxon>
        <taxon>Bacillales</taxon>
        <taxon>Paenibacillaceae</taxon>
        <taxon>Paenibacillus</taxon>
    </lineage>
</organism>
<gene>
    <name evidence="1" type="ORF">PAESOLCIP111_06478</name>
</gene>
<evidence type="ECO:0000313" key="2">
    <source>
        <dbReference type="Proteomes" id="UP000693672"/>
    </source>
</evidence>
<dbReference type="Proteomes" id="UP000693672">
    <property type="component" value="Unassembled WGS sequence"/>
</dbReference>
<protein>
    <submittedName>
        <fullName evidence="1">Uncharacterized protein</fullName>
    </submittedName>
</protein>
<proteinExistence type="predicted"/>
<dbReference type="AlphaFoldDB" id="A0A916K809"/>
<name>A0A916K809_9BACL</name>
<dbReference type="EMBL" id="CAJVAS010000067">
    <property type="protein sequence ID" value="CAG7652191.1"/>
    <property type="molecule type" value="Genomic_DNA"/>
</dbReference>
<accession>A0A916K809</accession>
<comment type="caution">
    <text evidence="1">The sequence shown here is derived from an EMBL/GenBank/DDBJ whole genome shotgun (WGS) entry which is preliminary data.</text>
</comment>
<reference evidence="1" key="1">
    <citation type="submission" date="2021-06" db="EMBL/GenBank/DDBJ databases">
        <authorList>
            <person name="Criscuolo A."/>
        </authorList>
    </citation>
    <scope>NUCLEOTIDE SEQUENCE</scope>
    <source>
        <strain evidence="1">CIP111600</strain>
    </source>
</reference>
<sequence length="71" mass="8286">MILLFFLFNMDNLSITSMTTYAVNWRTLCFSSNSNTRPPINSRGSLMIFVLRYCSYYYLLAENVLILSQLV</sequence>
<keyword evidence="2" id="KW-1185">Reference proteome</keyword>
<evidence type="ECO:0000313" key="1">
    <source>
        <dbReference type="EMBL" id="CAG7652191.1"/>
    </source>
</evidence>